<gene>
    <name evidence="7 15" type="primary">gpmI</name>
    <name evidence="15" type="ORF">OB919_16940</name>
</gene>
<dbReference type="EC" id="5.4.2.12" evidence="7 8"/>
<feature type="binding site" evidence="7 11">
    <location>
        <position position="468"/>
    </location>
    <ligand>
        <name>Mn(2+)</name>
        <dbReference type="ChEBI" id="CHEBI:29035"/>
        <label>1</label>
    </ligand>
</feature>
<evidence type="ECO:0000313" key="15">
    <source>
        <dbReference type="EMBL" id="MCU4753649.1"/>
    </source>
</evidence>
<dbReference type="InterPro" id="IPR011258">
    <property type="entry name" value="BPG-indep_PGM_N"/>
</dbReference>
<comment type="similarity">
    <text evidence="2 7">Belongs to the BPG-independent phosphoglycerate mutase family.</text>
</comment>
<dbReference type="PIRSF" id="PIRSF001492">
    <property type="entry name" value="IPGAM"/>
    <property type="match status" value="1"/>
</dbReference>
<feature type="binding site" evidence="7 11">
    <location>
        <position position="414"/>
    </location>
    <ligand>
        <name>Mn(2+)</name>
        <dbReference type="ChEBI" id="CHEBI:29035"/>
        <label>1</label>
    </ligand>
</feature>
<feature type="binding site" evidence="7 11">
    <location>
        <position position="451"/>
    </location>
    <ligand>
        <name>Mn(2+)</name>
        <dbReference type="ChEBI" id="CHEBI:29035"/>
        <label>2</label>
    </ligand>
</feature>
<feature type="domain" description="Metalloenzyme" evidence="13">
    <location>
        <begin position="2"/>
        <end position="530"/>
    </location>
</feature>
<dbReference type="SUPFAM" id="SSF64158">
    <property type="entry name" value="2,3-Bisphosphoglycerate-independent phosphoglycerate mutase, substrate-binding domain"/>
    <property type="match status" value="1"/>
</dbReference>
<evidence type="ECO:0000256" key="8">
    <source>
        <dbReference type="NCBIfam" id="TIGR01307"/>
    </source>
</evidence>
<dbReference type="FunFam" id="3.40.1450.10:FF:000002">
    <property type="entry name" value="2,3-bisphosphoglycerate-independent phosphoglycerate mutase"/>
    <property type="match status" value="1"/>
</dbReference>
<dbReference type="Pfam" id="PF06415">
    <property type="entry name" value="iPGM_N"/>
    <property type="match status" value="1"/>
</dbReference>
<dbReference type="GO" id="GO:0030145">
    <property type="term" value="F:manganese ion binding"/>
    <property type="evidence" value="ECO:0007669"/>
    <property type="project" value="UniProtKB-UniRule"/>
</dbReference>
<evidence type="ECO:0000256" key="6">
    <source>
        <dbReference type="ARBA" id="ARBA00023235"/>
    </source>
</evidence>
<keyword evidence="4 7" id="KW-0324">Glycolysis</keyword>
<dbReference type="InterPro" id="IPR006124">
    <property type="entry name" value="Metalloenzyme"/>
</dbReference>
<proteinExistence type="inferred from homology"/>
<comment type="function">
    <text evidence="7">Catalyzes the interconversion of 2-phosphoglycerate and 3-phosphoglycerate.</text>
</comment>
<feature type="binding site" evidence="7 11">
    <location>
        <position position="60"/>
    </location>
    <ligand>
        <name>Mn(2+)</name>
        <dbReference type="ChEBI" id="CHEBI:29035"/>
        <label>2</label>
    </ligand>
</feature>
<keyword evidence="3 7" id="KW-0479">Metal-binding</keyword>
<evidence type="ECO:0000259" key="14">
    <source>
        <dbReference type="Pfam" id="PF06415"/>
    </source>
</evidence>
<keyword evidence="5 7" id="KW-0464">Manganese</keyword>
<sequence>MDAALVILDGWGLGSDDGGRNAIEGAHTPVFDRLTNRGAAGSLEVAGRRVGLPDGQMGNSEVGHLNIGAGRVVLQEYTRIADAVADGSFRENDAINAAFEYALEHDGTVHFLGLVSNGGVHSDQEHLHALIGMAADRGVDAVTHAFTDGRDTAPHGGEGYLETLESVIDEAGTGHVATVTGRYYAMDRDENWERTARAYDAIVHREAASEADSAVDAVTGSYERGETDEFVEPTLVRGGGLEASASAEDALESEDLALTDGDAVVWFNFRSDRARQLTRMLGDIRPEWDIETSPPDIEQVTLTQYDETFDLPVAFPPTYPENVLGKVLADASKSQLRIAESEKYPHVTYFFNGGDEVAFEGETRTIVESPDVPTYDLQPEMSAPEVTDAAIDAIETDHPDVLVLNYANPDMVGHTGDYRATVEAVEAVDTQLGRLLETLEAHGAHIFVTADHGNADDMGTEDDPHTAHTYNDVPFCYLAPRDEAPAATESATAVDESADEAEGETTAVSVRPGGTLADIAPTILECLGIQQPPEMTGETLLE</sequence>
<feature type="region of interest" description="Disordered" evidence="12">
    <location>
        <begin position="484"/>
        <end position="508"/>
    </location>
</feature>
<comment type="caution">
    <text evidence="15">The sequence shown here is derived from an EMBL/GenBank/DDBJ whole genome shotgun (WGS) entry which is preliminary data.</text>
</comment>
<dbReference type="AlphaFoldDB" id="A0AAP2ZD31"/>
<dbReference type="PANTHER" id="PTHR31637:SF0">
    <property type="entry name" value="2,3-BISPHOSPHOGLYCERATE-INDEPENDENT PHOSPHOGLYCERATE MUTASE"/>
    <property type="match status" value="1"/>
</dbReference>
<evidence type="ECO:0000256" key="10">
    <source>
        <dbReference type="PIRSR" id="PIRSR001492-2"/>
    </source>
</evidence>
<dbReference type="HAMAP" id="MF_01038">
    <property type="entry name" value="GpmI"/>
    <property type="match status" value="1"/>
</dbReference>
<feature type="binding site" evidence="7 10">
    <location>
        <position position="343"/>
    </location>
    <ligand>
        <name>substrate</name>
    </ligand>
</feature>
<organism evidence="15 16">
    <name type="scientific">Natronosalvus hydrolyticus</name>
    <dbReference type="NCBI Taxonomy" id="2979988"/>
    <lineage>
        <taxon>Archaea</taxon>
        <taxon>Methanobacteriati</taxon>
        <taxon>Methanobacteriota</taxon>
        <taxon>Stenosarchaea group</taxon>
        <taxon>Halobacteria</taxon>
        <taxon>Halobacteriales</taxon>
        <taxon>Natrialbaceae</taxon>
        <taxon>Natronosalvus</taxon>
    </lineage>
</organism>
<evidence type="ECO:0000256" key="3">
    <source>
        <dbReference type="ARBA" id="ARBA00022723"/>
    </source>
</evidence>
<evidence type="ECO:0000256" key="12">
    <source>
        <dbReference type="SAM" id="MobiDB-lite"/>
    </source>
</evidence>
<dbReference type="CDD" id="cd16010">
    <property type="entry name" value="iPGM"/>
    <property type="match status" value="1"/>
</dbReference>
<evidence type="ECO:0000256" key="7">
    <source>
        <dbReference type="HAMAP-Rule" id="MF_01038"/>
    </source>
</evidence>
<evidence type="ECO:0000256" key="4">
    <source>
        <dbReference type="ARBA" id="ARBA00023152"/>
    </source>
</evidence>
<dbReference type="GO" id="GO:0006007">
    <property type="term" value="P:glucose catabolic process"/>
    <property type="evidence" value="ECO:0007669"/>
    <property type="project" value="InterPro"/>
</dbReference>
<comment type="cofactor">
    <cofactor evidence="7">
        <name>Mn(2+)</name>
        <dbReference type="ChEBI" id="CHEBI:29035"/>
    </cofactor>
    <text evidence="7">Binds 2 manganese ions per subunit.</text>
</comment>
<evidence type="ECO:0000259" key="13">
    <source>
        <dbReference type="Pfam" id="PF01676"/>
    </source>
</evidence>
<feature type="binding site" evidence="7 10">
    <location>
        <position position="188"/>
    </location>
    <ligand>
        <name>substrate</name>
    </ligand>
</feature>
<comment type="catalytic activity">
    <reaction evidence="7">
        <text>(2R)-2-phosphoglycerate = (2R)-3-phosphoglycerate</text>
        <dbReference type="Rhea" id="RHEA:15901"/>
        <dbReference type="ChEBI" id="CHEBI:58272"/>
        <dbReference type="ChEBI" id="CHEBI:58289"/>
        <dbReference type="EC" id="5.4.2.12"/>
    </reaction>
</comment>
<feature type="binding site" evidence="7 10">
    <location>
        <position position="182"/>
    </location>
    <ligand>
        <name>substrate</name>
    </ligand>
</feature>
<reference evidence="15 16" key="1">
    <citation type="submission" date="2022-09" db="EMBL/GenBank/DDBJ databases">
        <title>Enrichment on poylsaccharides allowed isolation of novel metabolic and taxonomic groups of Haloarchaea.</title>
        <authorList>
            <person name="Sorokin D.Y."/>
            <person name="Elcheninov A.G."/>
            <person name="Khizhniak T.V."/>
            <person name="Kolganova T.V."/>
            <person name="Kublanov I.V."/>
        </authorList>
    </citation>
    <scope>NUCLEOTIDE SEQUENCE [LARGE SCALE GENOMIC DNA]</scope>
    <source>
        <strain evidence="15 16">AArc-curdl1</strain>
    </source>
</reference>
<dbReference type="InterPro" id="IPR017850">
    <property type="entry name" value="Alkaline_phosphatase_core_sf"/>
</dbReference>
<dbReference type="NCBIfam" id="TIGR01307">
    <property type="entry name" value="pgm_bpd_ind"/>
    <property type="match status" value="1"/>
</dbReference>
<feature type="active site" description="Phosphoserine intermediate" evidence="7 9">
    <location>
        <position position="60"/>
    </location>
</feature>
<accession>A0AAP2ZD31</accession>
<name>A0AAP2ZD31_9EURY</name>
<keyword evidence="16" id="KW-1185">Reference proteome</keyword>
<evidence type="ECO:0000256" key="1">
    <source>
        <dbReference type="ARBA" id="ARBA00004798"/>
    </source>
</evidence>
<dbReference type="Gene3D" id="3.40.720.10">
    <property type="entry name" value="Alkaline Phosphatase, subunit A"/>
    <property type="match status" value="1"/>
</dbReference>
<protein>
    <recommendedName>
        <fullName evidence="7 8">2,3-bisphosphoglycerate-independent phosphoglycerate mutase</fullName>
        <shortName evidence="7">BPG-independent PGAM</shortName>
        <shortName evidence="7">Phosphoglyceromutase</shortName>
        <shortName evidence="7">iPGM</shortName>
        <ecNumber evidence="7 8">5.4.2.12</ecNumber>
    </recommendedName>
</protein>
<feature type="binding site" evidence="7 10">
    <location>
        <begin position="150"/>
        <end position="151"/>
    </location>
    <ligand>
        <name>substrate</name>
    </ligand>
</feature>
<feature type="domain" description="BPG-independent PGAM N-terminal" evidence="14">
    <location>
        <begin position="80"/>
        <end position="307"/>
    </location>
</feature>
<evidence type="ECO:0000256" key="9">
    <source>
        <dbReference type="PIRSR" id="PIRSR001492-1"/>
    </source>
</evidence>
<dbReference type="GO" id="GO:0005737">
    <property type="term" value="C:cytoplasm"/>
    <property type="evidence" value="ECO:0007669"/>
    <property type="project" value="InterPro"/>
</dbReference>
<feature type="binding site" evidence="7 11">
    <location>
        <position position="9"/>
    </location>
    <ligand>
        <name>Mn(2+)</name>
        <dbReference type="ChEBI" id="CHEBI:29035"/>
        <label>2</label>
    </ligand>
</feature>
<dbReference type="GO" id="GO:0004619">
    <property type="term" value="F:phosphoglycerate mutase activity"/>
    <property type="evidence" value="ECO:0007669"/>
    <property type="project" value="UniProtKB-UniRule"/>
</dbReference>
<dbReference type="SUPFAM" id="SSF53649">
    <property type="entry name" value="Alkaline phosphatase-like"/>
    <property type="match status" value="1"/>
</dbReference>
<dbReference type="RefSeq" id="WP_342809960.1">
    <property type="nucleotide sequence ID" value="NZ_JAOPJZ010000019.1"/>
</dbReference>
<dbReference type="Gene3D" id="3.40.1450.10">
    <property type="entry name" value="BPG-independent phosphoglycerate mutase, domain B"/>
    <property type="match status" value="1"/>
</dbReference>
<evidence type="ECO:0000256" key="5">
    <source>
        <dbReference type="ARBA" id="ARBA00023211"/>
    </source>
</evidence>
<keyword evidence="6 7" id="KW-0413">Isomerase</keyword>
<evidence type="ECO:0000256" key="11">
    <source>
        <dbReference type="PIRSR" id="PIRSR001492-3"/>
    </source>
</evidence>
<dbReference type="PANTHER" id="PTHR31637">
    <property type="entry name" value="2,3-BISPHOSPHOGLYCERATE-INDEPENDENT PHOSPHOGLYCERATE MUTASE"/>
    <property type="match status" value="1"/>
</dbReference>
<dbReference type="EMBL" id="JAOPJZ010000019">
    <property type="protein sequence ID" value="MCU4753649.1"/>
    <property type="molecule type" value="Genomic_DNA"/>
</dbReference>
<feature type="binding site" evidence="7 11">
    <location>
        <position position="452"/>
    </location>
    <ligand>
        <name>Mn(2+)</name>
        <dbReference type="ChEBI" id="CHEBI:29035"/>
        <label>2</label>
    </ligand>
</feature>
<dbReference type="Pfam" id="PF01676">
    <property type="entry name" value="Metalloenzyme"/>
    <property type="match status" value="1"/>
</dbReference>
<dbReference type="Proteomes" id="UP001321047">
    <property type="component" value="Unassembled WGS sequence"/>
</dbReference>
<feature type="binding site" evidence="7 10">
    <location>
        <begin position="270"/>
        <end position="273"/>
    </location>
    <ligand>
        <name>substrate</name>
    </ligand>
</feature>
<dbReference type="InterPro" id="IPR036646">
    <property type="entry name" value="PGAM_B_sf"/>
</dbReference>
<evidence type="ECO:0000256" key="2">
    <source>
        <dbReference type="ARBA" id="ARBA00008819"/>
    </source>
</evidence>
<evidence type="ECO:0000313" key="16">
    <source>
        <dbReference type="Proteomes" id="UP001321047"/>
    </source>
</evidence>
<dbReference type="InterPro" id="IPR005995">
    <property type="entry name" value="Pgm_bpd_ind"/>
</dbReference>
<dbReference type="GO" id="GO:0006096">
    <property type="term" value="P:glycolytic process"/>
    <property type="evidence" value="ECO:0007669"/>
    <property type="project" value="UniProtKB-UniRule"/>
</dbReference>
<comment type="pathway">
    <text evidence="1 7">Carbohydrate degradation; glycolysis; pyruvate from D-glyceraldehyde 3-phosphate: step 3/5.</text>
</comment>
<feature type="binding site" evidence="7 11">
    <location>
        <position position="410"/>
    </location>
    <ligand>
        <name>Mn(2+)</name>
        <dbReference type="ChEBI" id="CHEBI:29035"/>
        <label>1</label>
    </ligand>
</feature>
<feature type="binding site" evidence="7 10">
    <location>
        <position position="121"/>
    </location>
    <ligand>
        <name>substrate</name>
    </ligand>
</feature>